<keyword evidence="2" id="KW-0963">Cytoplasm</keyword>
<dbReference type="PANTHER" id="PTHR12968">
    <property type="entry name" value="B9 DOMAIN-CONTAINING"/>
    <property type="match status" value="1"/>
</dbReference>
<accession>A0A9P0F262</accession>
<keyword evidence="4" id="KW-0206">Cytoskeleton</keyword>
<comment type="subcellular location">
    <subcellularLocation>
        <location evidence="1">Cytoplasm</location>
        <location evidence="1">Cytoskeleton</location>
        <location evidence="1">Cilium basal body</location>
    </subcellularLocation>
</comment>
<proteinExistence type="inferred from homology"/>
<gene>
    <name evidence="8" type="ORF">BEMITA_LOCUS4440</name>
</gene>
<protein>
    <recommendedName>
        <fullName evidence="7">B9 domain-containing protein 1</fullName>
    </recommendedName>
</protein>
<evidence type="ECO:0000256" key="2">
    <source>
        <dbReference type="ARBA" id="ARBA00022490"/>
    </source>
</evidence>
<dbReference type="EMBL" id="OU963863">
    <property type="protein sequence ID" value="CAH0385187.1"/>
    <property type="molecule type" value="Genomic_DNA"/>
</dbReference>
<evidence type="ECO:0000313" key="9">
    <source>
        <dbReference type="Proteomes" id="UP001152759"/>
    </source>
</evidence>
<evidence type="ECO:0000256" key="1">
    <source>
        <dbReference type="ARBA" id="ARBA00004120"/>
    </source>
</evidence>
<reference evidence="8" key="1">
    <citation type="submission" date="2021-12" db="EMBL/GenBank/DDBJ databases">
        <authorList>
            <person name="King R."/>
        </authorList>
    </citation>
    <scope>NUCLEOTIDE SEQUENCE</scope>
</reference>
<dbReference type="Proteomes" id="UP001152759">
    <property type="component" value="Chromosome 2"/>
</dbReference>
<comment type="similarity">
    <text evidence="6">Belongs to the B9D family.</text>
</comment>
<evidence type="ECO:0000256" key="4">
    <source>
        <dbReference type="ARBA" id="ARBA00023212"/>
    </source>
</evidence>
<dbReference type="AlphaFoldDB" id="A0A9P0F262"/>
<evidence type="ECO:0000313" key="8">
    <source>
        <dbReference type="EMBL" id="CAH0385187.1"/>
    </source>
</evidence>
<dbReference type="KEGG" id="btab:109031080"/>
<dbReference type="PANTHER" id="PTHR12968:SF1">
    <property type="entry name" value="B9 DOMAIN-CONTAINING PROTEIN 1"/>
    <property type="match status" value="1"/>
</dbReference>
<evidence type="ECO:0000256" key="3">
    <source>
        <dbReference type="ARBA" id="ARBA00022794"/>
    </source>
</evidence>
<dbReference type="Pfam" id="PF07162">
    <property type="entry name" value="B9-C2"/>
    <property type="match status" value="1"/>
</dbReference>
<sequence>MTTQLRTVGFLVSVSGQIKTGDFPGCSKVYCKYSFTHGTDWEMTSGIDEGITQTSKKSQDDQQIFVWNFPIEITFRSTNPYGWPQLILSVFGLDSFGNDTIQGYGVCHIPISTGNHSKSVAMYVPESSSLLQKLTSWLTGRRPEFIDPKVIGQGAGREVTRVRSQGRVILDLNVLTKDFGLHGYDNVQRSAISGSERGHFSRV</sequence>
<dbReference type="OrthoDB" id="431939at2759"/>
<keyword evidence="9" id="KW-1185">Reference proteome</keyword>
<dbReference type="GO" id="GO:0060271">
    <property type="term" value="P:cilium assembly"/>
    <property type="evidence" value="ECO:0007669"/>
    <property type="project" value="TreeGrafter"/>
</dbReference>
<dbReference type="InterPro" id="IPR010796">
    <property type="entry name" value="C2_B9-type_dom"/>
</dbReference>
<evidence type="ECO:0000256" key="6">
    <source>
        <dbReference type="ARBA" id="ARBA00038411"/>
    </source>
</evidence>
<keyword evidence="3" id="KW-0970">Cilium biogenesis/degradation</keyword>
<evidence type="ECO:0000256" key="7">
    <source>
        <dbReference type="ARBA" id="ARBA00039274"/>
    </source>
</evidence>
<name>A0A9P0F262_BEMTA</name>
<keyword evidence="5" id="KW-0966">Cell projection</keyword>
<organism evidence="8 9">
    <name type="scientific">Bemisia tabaci</name>
    <name type="common">Sweetpotato whitefly</name>
    <name type="synonym">Aleurodes tabaci</name>
    <dbReference type="NCBI Taxonomy" id="7038"/>
    <lineage>
        <taxon>Eukaryota</taxon>
        <taxon>Metazoa</taxon>
        <taxon>Ecdysozoa</taxon>
        <taxon>Arthropoda</taxon>
        <taxon>Hexapoda</taxon>
        <taxon>Insecta</taxon>
        <taxon>Pterygota</taxon>
        <taxon>Neoptera</taxon>
        <taxon>Paraneoptera</taxon>
        <taxon>Hemiptera</taxon>
        <taxon>Sternorrhyncha</taxon>
        <taxon>Aleyrodoidea</taxon>
        <taxon>Aleyrodidae</taxon>
        <taxon>Aleyrodinae</taxon>
        <taxon>Bemisia</taxon>
    </lineage>
</organism>
<evidence type="ECO:0000256" key="5">
    <source>
        <dbReference type="ARBA" id="ARBA00023273"/>
    </source>
</evidence>
<dbReference type="PROSITE" id="PS51381">
    <property type="entry name" value="C2_B9"/>
    <property type="match status" value="1"/>
</dbReference>
<dbReference type="GO" id="GO:0036038">
    <property type="term" value="C:MKS complex"/>
    <property type="evidence" value="ECO:0007669"/>
    <property type="project" value="TreeGrafter"/>
</dbReference>